<dbReference type="Pfam" id="PF00823">
    <property type="entry name" value="PPE"/>
    <property type="match status" value="1"/>
</dbReference>
<comment type="similarity">
    <text evidence="1">Belongs to the mycobacterial PPE family.</text>
</comment>
<evidence type="ECO:0000313" key="4">
    <source>
        <dbReference type="Proteomes" id="UP000193317"/>
    </source>
</evidence>
<gene>
    <name evidence="3" type="ORF">AWC27_00525</name>
</gene>
<dbReference type="AlphaFoldDB" id="A0A1X2DYH0"/>
<evidence type="ECO:0000313" key="3">
    <source>
        <dbReference type="EMBL" id="ORW93171.1"/>
    </source>
</evidence>
<dbReference type="OrthoDB" id="4721978at2"/>
<protein>
    <recommendedName>
        <fullName evidence="2">PPE domain-containing protein</fullName>
    </recommendedName>
</protein>
<evidence type="ECO:0000256" key="1">
    <source>
        <dbReference type="ARBA" id="ARBA00010652"/>
    </source>
</evidence>
<reference evidence="3 4" key="1">
    <citation type="submission" date="2016-01" db="EMBL/GenBank/DDBJ databases">
        <title>The new phylogeny of the genus Mycobacterium.</title>
        <authorList>
            <person name="Tarcisio F."/>
            <person name="Conor M."/>
            <person name="Antonella G."/>
            <person name="Elisabetta G."/>
            <person name="Giulia F.S."/>
            <person name="Sara T."/>
            <person name="Anna F."/>
            <person name="Clotilde B."/>
            <person name="Roberto B."/>
            <person name="Veronica D.S."/>
            <person name="Fabio R."/>
            <person name="Monica P."/>
            <person name="Olivier J."/>
            <person name="Enrico T."/>
            <person name="Nicola S."/>
        </authorList>
    </citation>
    <scope>NUCLEOTIDE SEQUENCE [LARGE SCALE GENOMIC DNA]</scope>
    <source>
        <strain evidence="3 4">DSM 44166</strain>
    </source>
</reference>
<dbReference type="RefSeq" id="WP_085672322.1">
    <property type="nucleotide sequence ID" value="NZ_JACKRU010000231.1"/>
</dbReference>
<feature type="domain" description="PPE" evidence="2">
    <location>
        <begin position="9"/>
        <end position="167"/>
    </location>
</feature>
<proteinExistence type="inferred from homology"/>
<comment type="caution">
    <text evidence="3">The sequence shown here is derived from an EMBL/GenBank/DDBJ whole genome shotgun (WGS) entry which is preliminary data.</text>
</comment>
<organism evidence="3 4">
    <name type="scientific">Mycobacterium szulgai</name>
    <dbReference type="NCBI Taxonomy" id="1787"/>
    <lineage>
        <taxon>Bacteria</taxon>
        <taxon>Bacillati</taxon>
        <taxon>Actinomycetota</taxon>
        <taxon>Actinomycetes</taxon>
        <taxon>Mycobacteriales</taxon>
        <taxon>Mycobacteriaceae</taxon>
        <taxon>Mycobacterium</taxon>
    </lineage>
</organism>
<dbReference type="InterPro" id="IPR000030">
    <property type="entry name" value="PPE_dom"/>
</dbReference>
<keyword evidence="4" id="KW-1185">Reference proteome</keyword>
<dbReference type="EMBL" id="LQPW01000146">
    <property type="protein sequence ID" value="ORW93171.1"/>
    <property type="molecule type" value="Genomic_DNA"/>
</dbReference>
<dbReference type="InterPro" id="IPR038332">
    <property type="entry name" value="PPE_sf"/>
</dbReference>
<evidence type="ECO:0000259" key="2">
    <source>
        <dbReference type="Pfam" id="PF00823"/>
    </source>
</evidence>
<sequence>MPDPRWTGPPELVATIFEAGSPASVIANNVVWVAETANKELSAGLSTVTSLAMATQWQGVGAVASMVTATGLNAGLQTLVGWTAEKIGITQAAVEAFTIARSSVIPSVVSTTNRAETAVLNATNFLGINTPAIAEREGEYFGEHWPHNSSIGWAYSGALSALIAALTVPPPVAPMGASPAAPAAAAETVAQSAAQSGMNNAVQATGQAAQTAGQTASSPADATGQLSSLMQQPMQMLSSATEPLKQLAQMPMQAMQGFSSLPQSMMQAMGGMFPTGSGASGAATAVAEPVAAVGGTAGGAAGGGGGGAFPGAGLTSYTRPTSSFEPGGRPTSLRAGVLNAAEVRGPTASAGMGGSAMPMSPAGMLGRANGAAGDKEPVTRARVVVEGDPIDSR</sequence>
<dbReference type="Proteomes" id="UP000193317">
    <property type="component" value="Unassembled WGS sequence"/>
</dbReference>
<dbReference type="Gene3D" id="1.20.1260.20">
    <property type="entry name" value="PPE superfamily"/>
    <property type="match status" value="1"/>
</dbReference>
<dbReference type="SUPFAM" id="SSF140459">
    <property type="entry name" value="PE/PPE dimer-like"/>
    <property type="match status" value="1"/>
</dbReference>
<name>A0A1X2DYH0_MYCSZ</name>
<accession>A0A1X2DYH0</accession>